<dbReference type="InterPro" id="IPR011990">
    <property type="entry name" value="TPR-like_helical_dom_sf"/>
</dbReference>
<dbReference type="PANTHER" id="PTHR43081">
    <property type="entry name" value="ADENYLATE CYCLASE, TERMINAL-DIFFERENTIATION SPECIFIC-RELATED"/>
    <property type="match status" value="1"/>
</dbReference>
<dbReference type="Pfam" id="PF13432">
    <property type="entry name" value="TPR_16"/>
    <property type="match status" value="1"/>
</dbReference>
<proteinExistence type="predicted"/>
<dbReference type="SMART" id="SM00028">
    <property type="entry name" value="TPR"/>
    <property type="match status" value="2"/>
</dbReference>
<dbReference type="PROSITE" id="PS50005">
    <property type="entry name" value="TPR"/>
    <property type="match status" value="1"/>
</dbReference>
<evidence type="ECO:0000313" key="3">
    <source>
        <dbReference type="EMBL" id="MDO1531116.1"/>
    </source>
</evidence>
<dbReference type="InterPro" id="IPR019734">
    <property type="entry name" value="TPR_rpt"/>
</dbReference>
<dbReference type="InterPro" id="IPR029787">
    <property type="entry name" value="Nucleotide_cyclase"/>
</dbReference>
<dbReference type="RefSeq" id="WP_301803190.1">
    <property type="nucleotide sequence ID" value="NZ_JAUJZH010000001.1"/>
</dbReference>
<dbReference type="SUPFAM" id="SSF55073">
    <property type="entry name" value="Nucleotide cyclase"/>
    <property type="match status" value="1"/>
</dbReference>
<protein>
    <submittedName>
        <fullName evidence="3">Adenylate/guanylate cyclase domain-containing protein</fullName>
    </submittedName>
</protein>
<accession>A0ABT8RWV3</accession>
<organism evidence="3 4">
    <name type="scientific">Variovorax ginsengisoli</name>
    <dbReference type="NCBI Taxonomy" id="363844"/>
    <lineage>
        <taxon>Bacteria</taxon>
        <taxon>Pseudomonadati</taxon>
        <taxon>Pseudomonadota</taxon>
        <taxon>Betaproteobacteria</taxon>
        <taxon>Burkholderiales</taxon>
        <taxon>Comamonadaceae</taxon>
        <taxon>Variovorax</taxon>
    </lineage>
</organism>
<dbReference type="PANTHER" id="PTHR43081:SF19">
    <property type="entry name" value="PH-SENSITIVE ADENYLATE CYCLASE RV1264"/>
    <property type="match status" value="1"/>
</dbReference>
<dbReference type="InterPro" id="IPR050697">
    <property type="entry name" value="Adenylyl/Guanylyl_Cyclase_3/4"/>
</dbReference>
<keyword evidence="4" id="KW-1185">Reference proteome</keyword>
<dbReference type="Proteomes" id="UP001169027">
    <property type="component" value="Unassembled WGS sequence"/>
</dbReference>
<dbReference type="Gene3D" id="1.25.40.10">
    <property type="entry name" value="Tetratricopeptide repeat domain"/>
    <property type="match status" value="1"/>
</dbReference>
<keyword evidence="1" id="KW-0802">TPR repeat</keyword>
<dbReference type="CDD" id="cd07302">
    <property type="entry name" value="CHD"/>
    <property type="match status" value="1"/>
</dbReference>
<dbReference type="Gene3D" id="3.30.70.1230">
    <property type="entry name" value="Nucleotide cyclase"/>
    <property type="match status" value="1"/>
</dbReference>
<feature type="repeat" description="TPR" evidence="1">
    <location>
        <begin position="478"/>
        <end position="511"/>
    </location>
</feature>
<evidence type="ECO:0000256" key="1">
    <source>
        <dbReference type="PROSITE-ProRule" id="PRU00339"/>
    </source>
</evidence>
<reference evidence="3" key="1">
    <citation type="submission" date="2023-06" db="EMBL/GenBank/DDBJ databases">
        <authorList>
            <person name="Jiang Y."/>
            <person name="Liu Q."/>
        </authorList>
    </citation>
    <scope>NUCLEOTIDE SEQUENCE</scope>
    <source>
        <strain evidence="3">CGMCC 1.12090</strain>
    </source>
</reference>
<dbReference type="InterPro" id="IPR001054">
    <property type="entry name" value="A/G_cyclase"/>
</dbReference>
<dbReference type="SUPFAM" id="SSF48452">
    <property type="entry name" value="TPR-like"/>
    <property type="match status" value="1"/>
</dbReference>
<evidence type="ECO:0000313" key="4">
    <source>
        <dbReference type="Proteomes" id="UP001169027"/>
    </source>
</evidence>
<gene>
    <name evidence="3" type="ORF">Q2T77_02360</name>
</gene>
<dbReference type="SMART" id="SM00044">
    <property type="entry name" value="CYCc"/>
    <property type="match status" value="1"/>
</dbReference>
<dbReference type="EMBL" id="JAUKVY010000001">
    <property type="protein sequence ID" value="MDO1531116.1"/>
    <property type="molecule type" value="Genomic_DNA"/>
</dbReference>
<feature type="domain" description="Guanylate cyclase" evidence="2">
    <location>
        <begin position="38"/>
        <end position="153"/>
    </location>
</feature>
<name>A0ABT8RWV3_9BURK</name>
<sequence length="613" mass="67037">MRSNNRLARVECDLHNLPVEKMWTLDRIHRDLERVVRAVLVVDVVESVRLIQEDEGGAIQRWRTYSAEVADRLVPAYGGRLVKSLGDGLMIEFPSAPSAVQAALALQQLSLASNIGLADRLKMRVRIGVHIGPLIADARDIYGHGVNLTARLATLAGPDEIVVSADVRDQLVPGVDADIEDLGECYLKHVTNPVRAFRVGVPGERPLNESDAIDGDLKATVAVIPFLVRGVTAGSSVLGQALVDDVITALSRSQEINVVSRLSTISLGGRKMTLDALALHLNADYLVSGSLVASGEHLRLKTELAEAKSRKVVWSKTLRGTVKGVIAGKDELADRLVSDICNALMAHELQRATGKALATLESRTLLLASINLMHRISPLAFHRAQQMLEALIERSPRLAAPYAWLAKSYVLRVTQGWSDDALADGRRALENTRRALDRDPTLSLAMTVEGQVNTYILKHLDVAQDRYEAALNENPNDSLAWLLKGTLHAFRDEGKEAVRHTRQALRLSPLDPLKYYFDSLAATAALSAGQYPRAVSLAQASLRLNRVHTSTLRALITALWELGREDEAREAARDLLKIDPNFKVSAFMERSPAAPFQLGRVVARALQSAGIPQ</sequence>
<evidence type="ECO:0000259" key="2">
    <source>
        <dbReference type="PROSITE" id="PS50125"/>
    </source>
</evidence>
<dbReference type="PROSITE" id="PS50125">
    <property type="entry name" value="GUANYLATE_CYCLASE_2"/>
    <property type="match status" value="1"/>
</dbReference>
<dbReference type="Pfam" id="PF00211">
    <property type="entry name" value="Guanylate_cyc"/>
    <property type="match status" value="1"/>
</dbReference>
<comment type="caution">
    <text evidence="3">The sequence shown here is derived from an EMBL/GenBank/DDBJ whole genome shotgun (WGS) entry which is preliminary data.</text>
</comment>